<accession>I1IZ85</accession>
<dbReference type="FunCoup" id="I1IZ85">
    <property type="interactions" value="6"/>
</dbReference>
<reference evidence="12" key="2">
    <citation type="submission" date="2017-06" db="EMBL/GenBank/DDBJ databases">
        <title>WGS assembly of Brachypodium distachyon.</title>
        <authorList>
            <consortium name="The International Brachypodium Initiative"/>
            <person name="Lucas S."/>
            <person name="Harmon-Smith M."/>
            <person name="Lail K."/>
            <person name="Tice H."/>
            <person name="Grimwood J."/>
            <person name="Bruce D."/>
            <person name="Barry K."/>
            <person name="Shu S."/>
            <person name="Lindquist E."/>
            <person name="Wang M."/>
            <person name="Pitluck S."/>
            <person name="Vogel J.P."/>
            <person name="Garvin D.F."/>
            <person name="Mockler T.C."/>
            <person name="Schmutz J."/>
            <person name="Rokhsar D."/>
            <person name="Bevan M.W."/>
        </authorList>
    </citation>
    <scope>NUCLEOTIDE SEQUENCE</scope>
    <source>
        <strain evidence="12">Bd21</strain>
    </source>
</reference>
<evidence type="ECO:0000313" key="13">
    <source>
        <dbReference type="EnsemblPlants" id="KQJ83357"/>
    </source>
</evidence>
<dbReference type="PANTHER" id="PTHR23130:SF224">
    <property type="entry name" value="CYTOCHROME B561 AND DOMON DOMAIN-CONTAINING PROTEIN"/>
    <property type="match status" value="1"/>
</dbReference>
<organism evidence="12">
    <name type="scientific">Brachypodium distachyon</name>
    <name type="common">Purple false brome</name>
    <name type="synonym">Trachynia distachya</name>
    <dbReference type="NCBI Taxonomy" id="15368"/>
    <lineage>
        <taxon>Eukaryota</taxon>
        <taxon>Viridiplantae</taxon>
        <taxon>Streptophyta</taxon>
        <taxon>Embryophyta</taxon>
        <taxon>Tracheophyta</taxon>
        <taxon>Spermatophyta</taxon>
        <taxon>Magnoliopsida</taxon>
        <taxon>Liliopsida</taxon>
        <taxon>Poales</taxon>
        <taxon>Poaceae</taxon>
        <taxon>BOP clade</taxon>
        <taxon>Pooideae</taxon>
        <taxon>Stipodae</taxon>
        <taxon>Brachypodieae</taxon>
        <taxon>Brachypodium</taxon>
    </lineage>
</organism>
<evidence type="ECO:0000256" key="9">
    <source>
        <dbReference type="SAM" id="SignalP"/>
    </source>
</evidence>
<evidence type="ECO:0000256" key="3">
    <source>
        <dbReference type="ARBA" id="ARBA00022692"/>
    </source>
</evidence>
<dbReference type="STRING" id="15368.I1IZ85"/>
<dbReference type="RefSeq" id="XP_003580053.1">
    <property type="nucleotide sequence ID" value="XM_003580005.4"/>
</dbReference>
<evidence type="ECO:0000259" key="11">
    <source>
        <dbReference type="PROSITE" id="PS50939"/>
    </source>
</evidence>
<evidence type="ECO:0000313" key="14">
    <source>
        <dbReference type="Proteomes" id="UP000008810"/>
    </source>
</evidence>
<keyword evidence="2" id="KW-0813">Transport</keyword>
<reference evidence="12 13" key="1">
    <citation type="journal article" date="2010" name="Nature">
        <title>Genome sequencing and analysis of the model grass Brachypodium distachyon.</title>
        <authorList>
            <consortium name="International Brachypodium Initiative"/>
        </authorList>
    </citation>
    <scope>NUCLEOTIDE SEQUENCE [LARGE SCALE GENOMIC DNA]</scope>
    <source>
        <strain evidence="12 13">Bd21</strain>
    </source>
</reference>
<evidence type="ECO:0000256" key="1">
    <source>
        <dbReference type="ARBA" id="ARBA00004370"/>
    </source>
</evidence>
<dbReference type="EnsemblPlants" id="KQJ83357">
    <property type="protein sequence ID" value="KQJ83357"/>
    <property type="gene ID" value="BRADI_5g14490v3"/>
</dbReference>
<dbReference type="OMA" id="RTLENTW"/>
<reference evidence="13" key="3">
    <citation type="submission" date="2018-08" db="UniProtKB">
        <authorList>
            <consortium name="EnsemblPlants"/>
        </authorList>
    </citation>
    <scope>IDENTIFICATION</scope>
    <source>
        <strain evidence="13">cv. Bd21</strain>
    </source>
</reference>
<dbReference type="Pfam" id="PF03188">
    <property type="entry name" value="Cytochrom_B561"/>
    <property type="match status" value="1"/>
</dbReference>
<evidence type="ECO:0000256" key="5">
    <source>
        <dbReference type="ARBA" id="ARBA00022982"/>
    </source>
</evidence>
<keyword evidence="7 8" id="KW-0472">Membrane</keyword>
<evidence type="ECO:0000313" key="12">
    <source>
        <dbReference type="EMBL" id="KQJ83357.1"/>
    </source>
</evidence>
<evidence type="ECO:0000256" key="7">
    <source>
        <dbReference type="ARBA" id="ARBA00023136"/>
    </source>
</evidence>
<gene>
    <name evidence="13" type="primary">LOC100842400</name>
    <name evidence="12" type="ORF">BRADI_5g14490v3</name>
</gene>
<dbReference type="CDD" id="cd08760">
    <property type="entry name" value="Cyt_b561_FRRS1_like"/>
    <property type="match status" value="1"/>
</dbReference>
<dbReference type="SMART" id="SM00665">
    <property type="entry name" value="B561"/>
    <property type="match status" value="1"/>
</dbReference>
<sequence>MGASSVLLLLCLLGFCFAVSHQKSDSCAGDLQVAHLVPFDSSAFRCITLWKQEDFILRYKNTAPNKWSFVLSAPDKGTFVAVGFSGKGLMIGSSAVVGWAAASSGGDGKGKGGVIKQYYLQGRTPEDVTPNEGRLAMVRNRSALVSHSGRLYLAFELNTDRPQPHLIYSVGYEGFIPSSDSKLQMHRDMGSRSFNYTSGLASNGDAVTDSFPAERWHGLLSMMGWGVLLPVGMMAARYFRRQEPYWFYGHMAIQGLGFAVGIVAVILGFRLNEDGLKNIYVHKAIGIAILSMTSLQVTAILARPDKTSKVRRFWNWYHHNIGRAAILLAIGNIFLGLSIAQELSSYIVSYGVFVAVWVMAIAAFEIKRWYDDDDD</sequence>
<feature type="transmembrane region" description="Helical" evidence="8">
    <location>
        <begin position="346"/>
        <end position="364"/>
    </location>
</feature>
<name>I1IZ85_BRADI</name>
<dbReference type="InterPro" id="IPR045266">
    <property type="entry name" value="DOH_DOMON"/>
</dbReference>
<evidence type="ECO:0008006" key="15">
    <source>
        <dbReference type="Google" id="ProtNLM"/>
    </source>
</evidence>
<feature type="domain" description="DOMON" evidence="10">
    <location>
        <begin position="53"/>
        <end position="171"/>
    </location>
</feature>
<dbReference type="GeneID" id="100842400"/>
<evidence type="ECO:0000256" key="2">
    <source>
        <dbReference type="ARBA" id="ARBA00022448"/>
    </source>
</evidence>
<dbReference type="PROSITE" id="PS50836">
    <property type="entry name" value="DOMON"/>
    <property type="match status" value="1"/>
</dbReference>
<feature type="signal peptide" evidence="9">
    <location>
        <begin position="1"/>
        <end position="18"/>
    </location>
</feature>
<proteinExistence type="predicted"/>
<dbReference type="AlphaFoldDB" id="I1IZ85"/>
<dbReference type="CDD" id="cd09631">
    <property type="entry name" value="DOMON_DOH"/>
    <property type="match status" value="1"/>
</dbReference>
<dbReference type="HOGENOM" id="CLU_036675_0_2_1"/>
<keyword evidence="14" id="KW-1185">Reference proteome</keyword>
<comment type="subcellular location">
    <subcellularLocation>
        <location evidence="1">Membrane</location>
    </subcellularLocation>
</comment>
<feature type="transmembrane region" description="Helical" evidence="8">
    <location>
        <begin position="216"/>
        <end position="239"/>
    </location>
</feature>
<evidence type="ECO:0000256" key="8">
    <source>
        <dbReference type="SAM" id="Phobius"/>
    </source>
</evidence>
<dbReference type="EMBL" id="CM000884">
    <property type="protein sequence ID" value="KQJ83357.1"/>
    <property type="molecule type" value="Genomic_DNA"/>
</dbReference>
<dbReference type="eggNOG" id="KOG4293">
    <property type="taxonomic scope" value="Eukaryota"/>
</dbReference>
<dbReference type="PROSITE" id="PS50939">
    <property type="entry name" value="CYTOCHROME_B561"/>
    <property type="match status" value="1"/>
</dbReference>
<dbReference type="Gene3D" id="1.20.120.1770">
    <property type="match status" value="1"/>
</dbReference>
<evidence type="ECO:0000256" key="6">
    <source>
        <dbReference type="ARBA" id="ARBA00022989"/>
    </source>
</evidence>
<feature type="transmembrane region" description="Helical" evidence="8">
    <location>
        <begin position="321"/>
        <end position="340"/>
    </location>
</feature>
<dbReference type="GO" id="GO:0016020">
    <property type="term" value="C:membrane"/>
    <property type="evidence" value="ECO:0007669"/>
    <property type="project" value="UniProtKB-SubCell"/>
</dbReference>
<evidence type="ECO:0000256" key="4">
    <source>
        <dbReference type="ARBA" id="ARBA00022729"/>
    </source>
</evidence>
<dbReference type="KEGG" id="bdi:100842400"/>
<feature type="transmembrane region" description="Helical" evidence="8">
    <location>
        <begin position="279"/>
        <end position="301"/>
    </location>
</feature>
<dbReference type="InterPro" id="IPR005018">
    <property type="entry name" value="DOMON_domain"/>
</dbReference>
<dbReference type="OrthoDB" id="19261at2759"/>
<dbReference type="SMART" id="SM00664">
    <property type="entry name" value="DoH"/>
    <property type="match status" value="1"/>
</dbReference>
<dbReference type="Proteomes" id="UP000008810">
    <property type="component" value="Chromosome 5"/>
</dbReference>
<keyword evidence="4 9" id="KW-0732">Signal</keyword>
<evidence type="ECO:0000259" key="10">
    <source>
        <dbReference type="PROSITE" id="PS50836"/>
    </source>
</evidence>
<keyword evidence="3 8" id="KW-0812">Transmembrane</keyword>
<dbReference type="PANTHER" id="PTHR23130">
    <property type="entry name" value="CYTOCHROME B561 AND DOMON DOMAIN-CONTAINING PROTEIN"/>
    <property type="match status" value="1"/>
</dbReference>
<feature type="transmembrane region" description="Helical" evidence="8">
    <location>
        <begin position="246"/>
        <end position="267"/>
    </location>
</feature>
<feature type="domain" description="Cytochrome b561" evidence="11">
    <location>
        <begin position="177"/>
        <end position="373"/>
    </location>
</feature>
<protein>
    <recommendedName>
        <fullName evidence="15">Cytochrome b561 and DOMON domain-containing protein</fullName>
    </recommendedName>
</protein>
<keyword evidence="5" id="KW-0249">Electron transport</keyword>
<feature type="chain" id="PRO_5014095626" description="Cytochrome b561 and DOMON domain-containing protein" evidence="9">
    <location>
        <begin position="19"/>
        <end position="375"/>
    </location>
</feature>
<keyword evidence="6 8" id="KW-1133">Transmembrane helix</keyword>
<dbReference type="Gramene" id="KQJ83357">
    <property type="protein sequence ID" value="KQJ83357"/>
    <property type="gene ID" value="BRADI_5g14490v3"/>
</dbReference>
<dbReference type="InterPro" id="IPR006593">
    <property type="entry name" value="Cyt_b561/ferric_Rdtase_TM"/>
</dbReference>